<dbReference type="InterPro" id="IPR050840">
    <property type="entry name" value="Adaptor_Complx_Large_Subunit"/>
</dbReference>
<feature type="domain" description="Clathrin/coatomer adaptor adaptin-like N-terminal" evidence="6">
    <location>
        <begin position="51"/>
        <end position="343"/>
    </location>
</feature>
<dbReference type="GO" id="GO:0016192">
    <property type="term" value="P:vesicle-mediated transport"/>
    <property type="evidence" value="ECO:0007669"/>
    <property type="project" value="InterPro"/>
</dbReference>
<keyword evidence="4" id="KW-0472">Membrane</keyword>
<protein>
    <recommendedName>
        <fullName evidence="6">Clathrin/coatomer adaptor adaptin-like N-terminal domain-containing protein</fullName>
    </recommendedName>
</protein>
<proteinExistence type="predicted"/>
<evidence type="ECO:0000259" key="6">
    <source>
        <dbReference type="Pfam" id="PF01602"/>
    </source>
</evidence>
<evidence type="ECO:0000256" key="3">
    <source>
        <dbReference type="ARBA" id="ARBA00022927"/>
    </source>
</evidence>
<dbReference type="GO" id="GO:0006886">
    <property type="term" value="P:intracellular protein transport"/>
    <property type="evidence" value="ECO:0007669"/>
    <property type="project" value="InterPro"/>
</dbReference>
<feature type="compositionally biased region" description="Low complexity" evidence="5">
    <location>
        <begin position="629"/>
        <end position="647"/>
    </location>
</feature>
<dbReference type="EMBL" id="BPQB01000018">
    <property type="protein sequence ID" value="GJE90878.1"/>
    <property type="molecule type" value="Genomic_DNA"/>
</dbReference>
<keyword evidence="2" id="KW-0813">Transport</keyword>
<feature type="region of interest" description="Disordered" evidence="5">
    <location>
        <begin position="617"/>
        <end position="685"/>
    </location>
</feature>
<evidence type="ECO:0000256" key="2">
    <source>
        <dbReference type="ARBA" id="ARBA00022448"/>
    </source>
</evidence>
<dbReference type="SUPFAM" id="SSF48371">
    <property type="entry name" value="ARM repeat"/>
    <property type="match status" value="1"/>
</dbReference>
<dbReference type="GO" id="GO:0012505">
    <property type="term" value="C:endomembrane system"/>
    <property type="evidence" value="ECO:0007669"/>
    <property type="project" value="UniProtKB-SubCell"/>
</dbReference>
<dbReference type="PANTHER" id="PTHR22780">
    <property type="entry name" value="ADAPTIN, ALPHA/GAMMA/EPSILON"/>
    <property type="match status" value="1"/>
</dbReference>
<dbReference type="Proteomes" id="UP000703269">
    <property type="component" value="Unassembled WGS sequence"/>
</dbReference>
<dbReference type="InterPro" id="IPR016024">
    <property type="entry name" value="ARM-type_fold"/>
</dbReference>
<accession>A0A9P3G9N8</accession>
<dbReference type="Pfam" id="PF01602">
    <property type="entry name" value="Adaptin_N"/>
    <property type="match status" value="1"/>
</dbReference>
<evidence type="ECO:0000256" key="5">
    <source>
        <dbReference type="SAM" id="MobiDB-lite"/>
    </source>
</evidence>
<dbReference type="AlphaFoldDB" id="A0A9P3G9N8"/>
<sequence length="875" mass="95724">MDIPFISSGALSRAHYALVRKVEIAASPSEADQHLLAEVEHVRDRLTRSASSARQVKECLVILLYCSMNSMGPLPDVEFALPHALNLAEAGHTVQDKRIGYLYCAEMMPKSHELQLMLVNTLRKDLESPDIAHICLALDVLIQVPSEDVIPAVRERLQDLLSHNSSHIRRRVLLAFRSLGVYENSILQDVVKKMRQRLEDPDPAVACAALAVSIKLLEAGIMSADRFRPILLKRLKEAWKVYQDGGLHLLLLSVLQVLRVVRPCFKSLLLISEILTGCVRLTHANAVIYQCFQVLACSDAHALLEAQESAGVPFVGRIRHLLVSEDVNDVYLFVSCLDYLEASLWAGTNPDTASVLEAWEVERVMQLLDSQDSTLRRKTLSVLRKVDYNIVESFYGQLLQASSSLSGPPEQEEAVSRLLEVISLLYADSGESYAQHLQKIVEVVETAVIDVKPHVLQTAVEDVLTKFRLASAEFRSGAIGVLAASLQLADDGKTLGPTMTVILPAVLCEYLDLSPLSPVEAMKRLSSLLPTHSASIQDVILLALLRIASGAEQIPDSVLGIVGKIREQGGRHIKRRCDQFIRISQSTAALHTILSQAKSYSLPDILVALESYEASPDAHATGSSRAEGTTSPDRPSSRASSRASHTAGKLRYKAYDAPRATPRLRAHPGSPALSAHSDSGSSRFVGQDADDALARTITAGDLALAGGQIELQELGKSAVETSPSLTSAMQALSMKKDEKLLPVPETDLIALESPFISDPPAVSQSQASSVAEEDFEAAWDRLQHGNLRGWCDSPIDVVVRRLQSLQRKMRVTPADEAPFQGDLKIFIPSEDASSARKEGLATLRLREGEEESCLWHLRCEDGDLRASIRTLLTDA</sequence>
<evidence type="ECO:0000256" key="1">
    <source>
        <dbReference type="ARBA" id="ARBA00004308"/>
    </source>
</evidence>
<keyword evidence="3" id="KW-0653">Protein transport</keyword>
<dbReference type="InterPro" id="IPR011989">
    <property type="entry name" value="ARM-like"/>
</dbReference>
<name>A0A9P3G9N8_9APHY</name>
<keyword evidence="8" id="KW-1185">Reference proteome</keyword>
<reference evidence="7 8" key="1">
    <citation type="submission" date="2021-08" db="EMBL/GenBank/DDBJ databases">
        <title>Draft Genome Sequence of Phanerochaete sordida strain YK-624.</title>
        <authorList>
            <person name="Mori T."/>
            <person name="Dohra H."/>
            <person name="Suzuki T."/>
            <person name="Kawagishi H."/>
            <person name="Hirai H."/>
        </authorList>
    </citation>
    <scope>NUCLEOTIDE SEQUENCE [LARGE SCALE GENOMIC DNA]</scope>
    <source>
        <strain evidence="7 8">YK-624</strain>
    </source>
</reference>
<dbReference type="OrthoDB" id="29308at2759"/>
<comment type="caution">
    <text evidence="7">The sequence shown here is derived from an EMBL/GenBank/DDBJ whole genome shotgun (WGS) entry which is preliminary data.</text>
</comment>
<evidence type="ECO:0000313" key="7">
    <source>
        <dbReference type="EMBL" id="GJE90878.1"/>
    </source>
</evidence>
<evidence type="ECO:0000256" key="4">
    <source>
        <dbReference type="ARBA" id="ARBA00023136"/>
    </source>
</evidence>
<dbReference type="GO" id="GO:0030117">
    <property type="term" value="C:membrane coat"/>
    <property type="evidence" value="ECO:0007669"/>
    <property type="project" value="InterPro"/>
</dbReference>
<organism evidence="7 8">
    <name type="scientific">Phanerochaete sordida</name>
    <dbReference type="NCBI Taxonomy" id="48140"/>
    <lineage>
        <taxon>Eukaryota</taxon>
        <taxon>Fungi</taxon>
        <taxon>Dikarya</taxon>
        <taxon>Basidiomycota</taxon>
        <taxon>Agaricomycotina</taxon>
        <taxon>Agaricomycetes</taxon>
        <taxon>Polyporales</taxon>
        <taxon>Phanerochaetaceae</taxon>
        <taxon>Phanerochaete</taxon>
    </lineage>
</organism>
<dbReference type="Gene3D" id="1.25.10.10">
    <property type="entry name" value="Leucine-rich Repeat Variant"/>
    <property type="match status" value="1"/>
</dbReference>
<comment type="subcellular location">
    <subcellularLocation>
        <location evidence="1">Endomembrane system</location>
    </subcellularLocation>
</comment>
<evidence type="ECO:0000313" key="8">
    <source>
        <dbReference type="Proteomes" id="UP000703269"/>
    </source>
</evidence>
<gene>
    <name evidence="7" type="ORF">PsYK624_070220</name>
</gene>
<dbReference type="InterPro" id="IPR002553">
    <property type="entry name" value="Clathrin/coatomer_adapt-like_N"/>
</dbReference>